<sequence length="98" mass="11396">MEESNVSGMRRLQQRYQESAEEKGGINVQETACNDADNKLIEDLKQRLAALDIESQHLVYRIMEEREGPRMEIEDLRREYRVKAPKVMDQCKAAMSGH</sequence>
<reference evidence="1 2" key="1">
    <citation type="submission" date="2023-01" db="EMBL/GenBank/DDBJ databases">
        <title>Analysis of 21 Apiospora genomes using comparative genomics revels a genus with tremendous synthesis potential of carbohydrate active enzymes and secondary metabolites.</title>
        <authorList>
            <person name="Sorensen T."/>
        </authorList>
    </citation>
    <scope>NUCLEOTIDE SEQUENCE [LARGE SCALE GENOMIC DNA]</scope>
    <source>
        <strain evidence="1 2">CBS 33761</strain>
    </source>
</reference>
<name>A0ABR1SRH7_9PEZI</name>
<organism evidence="1 2">
    <name type="scientific">Apiospora rasikravindrae</name>
    <dbReference type="NCBI Taxonomy" id="990691"/>
    <lineage>
        <taxon>Eukaryota</taxon>
        <taxon>Fungi</taxon>
        <taxon>Dikarya</taxon>
        <taxon>Ascomycota</taxon>
        <taxon>Pezizomycotina</taxon>
        <taxon>Sordariomycetes</taxon>
        <taxon>Xylariomycetidae</taxon>
        <taxon>Amphisphaeriales</taxon>
        <taxon>Apiosporaceae</taxon>
        <taxon>Apiospora</taxon>
    </lineage>
</organism>
<evidence type="ECO:0000313" key="1">
    <source>
        <dbReference type="EMBL" id="KAK8036320.1"/>
    </source>
</evidence>
<proteinExistence type="predicted"/>
<dbReference type="Proteomes" id="UP001444661">
    <property type="component" value="Unassembled WGS sequence"/>
</dbReference>
<comment type="caution">
    <text evidence="1">The sequence shown here is derived from an EMBL/GenBank/DDBJ whole genome shotgun (WGS) entry which is preliminary data.</text>
</comment>
<evidence type="ECO:0000313" key="2">
    <source>
        <dbReference type="Proteomes" id="UP001444661"/>
    </source>
</evidence>
<protein>
    <submittedName>
        <fullName evidence="1">Uncharacterized protein</fullName>
    </submittedName>
</protein>
<dbReference type="EMBL" id="JAQQWK010000008">
    <property type="protein sequence ID" value="KAK8036320.1"/>
    <property type="molecule type" value="Genomic_DNA"/>
</dbReference>
<gene>
    <name evidence="1" type="ORF">PG993_008934</name>
</gene>
<keyword evidence="2" id="KW-1185">Reference proteome</keyword>
<accession>A0ABR1SRH7</accession>